<sequence length="283" mass="30294">MKLEPGQRAYVTGAGSGIGRALCLRLARRGVAVAACDIRAEAAEETAGLVMADGGTARSYALDVSDADAVMETADRIEAEMGEVSLVFNNAGVAMHGVKIHQLTMAEWDWVIGVNLYGVIHGIRAWVPRLVERGRPAHVINTASLAGFQVNPDFLTGAYSMTKYAVVALSETLELELKEHPIGISVVCPAAVASGIHLSGRARPERLGGPAEREANHFLGDLVKDGQTPDEIAGKVLAAVEEGRMFVFTHPETKAWLERRFTRVLGAYEPPLVAPEEERSDAG</sequence>
<name>A0A0D0Q777_9RHOB</name>
<evidence type="ECO:0000256" key="1">
    <source>
        <dbReference type="ARBA" id="ARBA00006484"/>
    </source>
</evidence>
<dbReference type="PRINTS" id="PR00080">
    <property type="entry name" value="SDRFAMILY"/>
</dbReference>
<dbReference type="InterPro" id="IPR036291">
    <property type="entry name" value="NAD(P)-bd_dom_sf"/>
</dbReference>
<dbReference type="PRINTS" id="PR00081">
    <property type="entry name" value="GDHRDH"/>
</dbReference>
<dbReference type="Proteomes" id="UP000035100">
    <property type="component" value="Unassembled WGS sequence"/>
</dbReference>
<evidence type="ECO:0000313" key="4">
    <source>
        <dbReference type="EMBL" id="KIQ68322.1"/>
    </source>
</evidence>
<protein>
    <recommendedName>
        <fullName evidence="6">Short-chain dehydrogenase</fullName>
    </recommendedName>
</protein>
<dbReference type="InterPro" id="IPR002347">
    <property type="entry name" value="SDR_fam"/>
</dbReference>
<comment type="caution">
    <text evidence="4">The sequence shown here is derived from an EMBL/GenBank/DDBJ whole genome shotgun (WGS) entry which is preliminary data.</text>
</comment>
<dbReference type="SUPFAM" id="SSF51735">
    <property type="entry name" value="NAD(P)-binding Rossmann-fold domains"/>
    <property type="match status" value="1"/>
</dbReference>
<dbReference type="Pfam" id="PF00106">
    <property type="entry name" value="adh_short"/>
    <property type="match status" value="1"/>
</dbReference>
<dbReference type="eggNOG" id="COG4221">
    <property type="taxonomic scope" value="Bacteria"/>
</dbReference>
<evidence type="ECO:0000313" key="5">
    <source>
        <dbReference type="Proteomes" id="UP000035100"/>
    </source>
</evidence>
<dbReference type="AlphaFoldDB" id="A0A0D0Q777"/>
<evidence type="ECO:0000256" key="2">
    <source>
        <dbReference type="ARBA" id="ARBA00023002"/>
    </source>
</evidence>
<accession>A0A0D0Q777</accession>
<dbReference type="Gene3D" id="3.40.50.720">
    <property type="entry name" value="NAD(P)-binding Rossmann-like Domain"/>
    <property type="match status" value="1"/>
</dbReference>
<keyword evidence="2" id="KW-0560">Oxidoreductase</keyword>
<evidence type="ECO:0008006" key="6">
    <source>
        <dbReference type="Google" id="ProtNLM"/>
    </source>
</evidence>
<dbReference type="STRING" id="1123501.Wenmar_03161"/>
<organism evidence="4 5">
    <name type="scientific">Wenxinia marina DSM 24838</name>
    <dbReference type="NCBI Taxonomy" id="1123501"/>
    <lineage>
        <taxon>Bacteria</taxon>
        <taxon>Pseudomonadati</taxon>
        <taxon>Pseudomonadota</taxon>
        <taxon>Alphaproteobacteria</taxon>
        <taxon>Rhodobacterales</taxon>
        <taxon>Roseobacteraceae</taxon>
        <taxon>Wenxinia</taxon>
    </lineage>
</organism>
<dbReference type="OrthoDB" id="4690547at2"/>
<dbReference type="GO" id="GO:0016020">
    <property type="term" value="C:membrane"/>
    <property type="evidence" value="ECO:0007669"/>
    <property type="project" value="TreeGrafter"/>
</dbReference>
<keyword evidence="5" id="KW-1185">Reference proteome</keyword>
<gene>
    <name evidence="4" type="ORF">Wenmar_03161</name>
</gene>
<dbReference type="PANTHER" id="PTHR44196:SF1">
    <property type="entry name" value="DEHYDROGENASE_REDUCTASE SDR FAMILY MEMBER 7B"/>
    <property type="match status" value="1"/>
</dbReference>
<proteinExistence type="inferred from homology"/>
<dbReference type="PANTHER" id="PTHR44196">
    <property type="entry name" value="DEHYDROGENASE/REDUCTASE SDR FAMILY MEMBER 7B"/>
    <property type="match status" value="1"/>
</dbReference>
<dbReference type="GO" id="GO:0016491">
    <property type="term" value="F:oxidoreductase activity"/>
    <property type="evidence" value="ECO:0007669"/>
    <property type="project" value="UniProtKB-KW"/>
</dbReference>
<dbReference type="RefSeq" id="WP_018303084.1">
    <property type="nucleotide sequence ID" value="NZ_KB902290.1"/>
</dbReference>
<dbReference type="CDD" id="cd05233">
    <property type="entry name" value="SDR_c"/>
    <property type="match status" value="1"/>
</dbReference>
<evidence type="ECO:0000256" key="3">
    <source>
        <dbReference type="RuleBase" id="RU000363"/>
    </source>
</evidence>
<reference evidence="4 5" key="1">
    <citation type="submission" date="2013-01" db="EMBL/GenBank/DDBJ databases">
        <authorList>
            <person name="Fiebig A."/>
            <person name="Goeker M."/>
            <person name="Klenk H.-P.P."/>
        </authorList>
    </citation>
    <scope>NUCLEOTIDE SEQUENCE [LARGE SCALE GENOMIC DNA]</scope>
    <source>
        <strain evidence="4 5">DSM 24838</strain>
    </source>
</reference>
<dbReference type="EMBL" id="AONG01000015">
    <property type="protein sequence ID" value="KIQ68322.1"/>
    <property type="molecule type" value="Genomic_DNA"/>
</dbReference>
<comment type="similarity">
    <text evidence="1 3">Belongs to the short-chain dehydrogenases/reductases (SDR) family.</text>
</comment>